<dbReference type="AlphaFoldDB" id="W8B285"/>
<organism evidence="1">
    <name type="scientific">Ceratitis capitata</name>
    <name type="common">Mediterranean fruit fly</name>
    <name type="synonym">Tephritis capitata</name>
    <dbReference type="NCBI Taxonomy" id="7213"/>
    <lineage>
        <taxon>Eukaryota</taxon>
        <taxon>Metazoa</taxon>
        <taxon>Ecdysozoa</taxon>
        <taxon>Arthropoda</taxon>
        <taxon>Hexapoda</taxon>
        <taxon>Insecta</taxon>
        <taxon>Pterygota</taxon>
        <taxon>Neoptera</taxon>
        <taxon>Endopterygota</taxon>
        <taxon>Diptera</taxon>
        <taxon>Brachycera</taxon>
        <taxon>Muscomorpha</taxon>
        <taxon>Tephritoidea</taxon>
        <taxon>Tephritidae</taxon>
        <taxon>Ceratitis</taxon>
        <taxon>Ceratitis</taxon>
    </lineage>
</organism>
<reference evidence="1" key="1">
    <citation type="submission" date="2013-07" db="EMBL/GenBank/DDBJ databases">
        <authorList>
            <person name="Geib S."/>
        </authorList>
    </citation>
    <scope>NUCLEOTIDE SEQUENCE</scope>
</reference>
<accession>W8B285</accession>
<name>W8B285_CERCA</name>
<sequence length="113" mass="13086">MRDFKMTRIISRHRPVRLHIAVPFYMKWLVYADEPETIETLEENIRGVMAIIGSDCSKKVLKIGFFGGDLFEVAAALAGTSFRSTNSNSYLYKTTNWKLNYMRFNSFSNHIPL</sequence>
<evidence type="ECO:0000313" key="1">
    <source>
        <dbReference type="EMBL" id="JAB95245.1"/>
    </source>
</evidence>
<reference evidence="1" key="2">
    <citation type="journal article" date="2014" name="BMC Genomics">
        <title>A genomic perspective to assessing quality of mass-reared SIT flies used in Mediterranean fruit fly (Ceratitis capitata) eradication in California.</title>
        <authorList>
            <person name="Calla B."/>
            <person name="Hall B."/>
            <person name="Hou S."/>
            <person name="Geib S.M."/>
        </authorList>
    </citation>
    <scope>NUCLEOTIDE SEQUENCE</scope>
</reference>
<protein>
    <submittedName>
        <fullName evidence="1">Uncharacterized protein</fullName>
    </submittedName>
</protein>
<dbReference type="EMBL" id="GAMC01011310">
    <property type="protein sequence ID" value="JAB95245.1"/>
    <property type="molecule type" value="mRNA"/>
</dbReference>
<proteinExistence type="evidence at transcript level"/>